<dbReference type="RefSeq" id="WP_251914558.1">
    <property type="nucleotide sequence ID" value="NZ_JAMRXG010000009.1"/>
</dbReference>
<dbReference type="EMBL" id="JAMRXG010000009">
    <property type="protein sequence ID" value="MCM6776259.1"/>
    <property type="molecule type" value="Genomic_DNA"/>
</dbReference>
<reference evidence="1" key="1">
    <citation type="submission" date="2022-06" db="EMBL/GenBank/DDBJ databases">
        <title>Novel species in genus nocardia.</title>
        <authorList>
            <person name="Li F."/>
        </authorList>
    </citation>
    <scope>NUCLEOTIDE SEQUENCE</scope>
    <source>
        <strain evidence="1">CDC141</strain>
    </source>
</reference>
<evidence type="ECO:0000313" key="1">
    <source>
        <dbReference type="EMBL" id="MCM6776259.1"/>
    </source>
</evidence>
<name>A0A9X2IZ08_9NOCA</name>
<evidence type="ECO:0000313" key="2">
    <source>
        <dbReference type="Proteomes" id="UP001139157"/>
    </source>
</evidence>
<organism evidence="1 2">
    <name type="scientific">Nocardia pulmonis</name>
    <dbReference type="NCBI Taxonomy" id="2951408"/>
    <lineage>
        <taxon>Bacteria</taxon>
        <taxon>Bacillati</taxon>
        <taxon>Actinomycetota</taxon>
        <taxon>Actinomycetes</taxon>
        <taxon>Mycobacteriales</taxon>
        <taxon>Nocardiaceae</taxon>
        <taxon>Nocardia</taxon>
    </lineage>
</organism>
<dbReference type="AlphaFoldDB" id="A0A9X2IZ08"/>
<dbReference type="Proteomes" id="UP001139157">
    <property type="component" value="Unassembled WGS sequence"/>
</dbReference>
<protein>
    <submittedName>
        <fullName evidence="1">Uncharacterized protein</fullName>
    </submittedName>
</protein>
<sequence>MMHGIAHEPAPTQLSVAHHAIAGEVLAELNRAIAKFPPMNSMHEGWAILREEVDEMWDDIKANRWPEAAQEARQVAAMAIRFIHDMEQLRKRGAE</sequence>
<proteinExistence type="predicted"/>
<keyword evidence="2" id="KW-1185">Reference proteome</keyword>
<comment type="caution">
    <text evidence="1">The sequence shown here is derived from an EMBL/GenBank/DDBJ whole genome shotgun (WGS) entry which is preliminary data.</text>
</comment>
<gene>
    <name evidence="1" type="ORF">NDR86_22495</name>
</gene>
<accession>A0A9X2IZ08</accession>